<feature type="domain" description="Toxin VasX N-terminal region" evidence="2">
    <location>
        <begin position="83"/>
        <end position="247"/>
    </location>
</feature>
<dbReference type="EMBL" id="AE013598">
    <property type="protein sequence ID" value="AAW76316.1"/>
    <property type="molecule type" value="Genomic_DNA"/>
</dbReference>
<keyword evidence="4" id="KW-1185">Reference proteome</keyword>
<dbReference type="InterPro" id="IPR048126">
    <property type="entry name" value="Toxin_VasX"/>
</dbReference>
<evidence type="ECO:0000256" key="1">
    <source>
        <dbReference type="SAM" id="MobiDB-lite"/>
    </source>
</evidence>
<evidence type="ECO:0000313" key="3">
    <source>
        <dbReference type="EMBL" id="AAW76316.1"/>
    </source>
</evidence>
<dbReference type="Proteomes" id="UP000006735">
    <property type="component" value="Chromosome"/>
</dbReference>
<dbReference type="Pfam" id="PF20249">
    <property type="entry name" value="VasX_N"/>
    <property type="match status" value="1"/>
</dbReference>
<evidence type="ECO:0000313" key="4">
    <source>
        <dbReference type="Proteomes" id="UP000006735"/>
    </source>
</evidence>
<dbReference type="KEGG" id="xoo:XOO3062"/>
<dbReference type="NCBIfam" id="NF041559">
    <property type="entry name" value="BTH_I2691_fam"/>
    <property type="match status" value="1"/>
</dbReference>
<protein>
    <recommendedName>
        <fullName evidence="2">Toxin VasX N-terminal region domain-containing protein</fullName>
    </recommendedName>
</protein>
<dbReference type="STRING" id="291331.XOO3062"/>
<reference evidence="3 4" key="1">
    <citation type="journal article" date="2005" name="Nucleic Acids Res.">
        <title>The genome sequence of Xanthomonas oryzae pathovar oryzae KACC10331, the bacterial blight pathogen of rice.</title>
        <authorList>
            <person name="Lee B.M."/>
            <person name="Park Y.J."/>
            <person name="Park D.S."/>
            <person name="Kang H.W."/>
            <person name="Kim J.G."/>
            <person name="Song E.S."/>
            <person name="Park I.C."/>
            <person name="Yoon U.H."/>
            <person name="Hahn J.H."/>
            <person name="Koo B.S."/>
            <person name="Lee G.B."/>
            <person name="Kim H."/>
            <person name="Park H.S."/>
            <person name="Yoon K.O."/>
            <person name="Kim J.H."/>
            <person name="Jung C.H."/>
            <person name="Koh N.H."/>
            <person name="Seo J.S."/>
            <person name="Go S.J."/>
        </authorList>
    </citation>
    <scope>NUCLEOTIDE SEQUENCE [LARGE SCALE GENOMIC DNA]</scope>
    <source>
        <strain evidence="4">KACC10331 / KXO85</strain>
    </source>
</reference>
<gene>
    <name evidence="3" type="ordered locus">XOO3062</name>
</gene>
<dbReference type="CDD" id="cd20707">
    <property type="entry name" value="MIX_III"/>
    <property type="match status" value="1"/>
</dbReference>
<proteinExistence type="predicted"/>
<evidence type="ECO:0000259" key="2">
    <source>
        <dbReference type="Pfam" id="PF20249"/>
    </source>
</evidence>
<accession>Q5GYA5</accession>
<sequence length="1017" mass="110287">MGGRRRPGSVRMAGRASGPRFLSTPAGASSAGTGQRRRGLHRAGQSSGRCPLAGHCNGNGQLSGPLDAGAHDAMTQNDTSTPCEVCNGTGLAILPVRYTVVPASCPGAGLGPFPKGRGSKEDVSAAGYDYAVRTLRQGMLYLFYEQSGPYGSRQWEAYAVAENGTLWRQVSGYAARRIAGGGVPSCSRPVHNAERMEFITLRYPHLCGTVWVMFSEHLLTPATLKRYAADATLRAERMQPITPKQWIGAPQAKGDTVPLSSADALKAVLEYRGFAGEVSEPAQLPYLRQPRAISGKDGSYTADVLRANATRYPWSLRTHAAGGASEAAALQQRYARMCAASHNGKQCDQRQTYMPMLLGLWDAVGVVHELNGYRHDVVAAMARYKDERALEFNAMEHIEEIDTLLQRNAAVLSDQYAQASRARMEELEQEQAGGNALTQSGMDALRAHGIASSNAGTWDGLSKALLPVYQRQARESWETTYRPRIDAAAYTAFKANAQRFGQAAMELLTQRTQVLGVWLSNPLFLATLEDYDGTSPSCGVRFEEVITHAIEGLGMDPDGRRLLQDLAGNLDVTSRSCLLWRVVAQNQDEAREELKQTLSEADQQKNMVLSAAGAGWSVFVTTSKTLKKFLSVYKGFETAQKQAAPLTATDRILRESGVDRFVTTAGAFLLNRFPLNGVQDKVGNALVRFVLMTRALLDEAEVSELISQEASTGVAVRSYFMERVEHYRSQTLINGTPMLYALRDVERHKGTDLMRERWARAAESSRNAVRLGALTGVLELVNCINLLSKADKQARDYGSLVASGVSLLSVYTSMAEKVSKEFFGDASRSMSRMKAIGGWLGGFGTYVGVFYDAGDVVRFTSDKSYGMLALSTMKMVVGGVVGGAQFLTALAYSAPALEKAIGRSGLVIWLDSLKAGLQAAAVKEGEQALAKASMKRIGAGILRLGGWQVTVALIALDCLVYAVEPDALEKWCESNNFGKIIDGWIFGFGASSPHYKDLKEQEDAFQKAIADVTVHPA</sequence>
<organism evidence="3 4">
    <name type="scientific">Xanthomonas oryzae pv. oryzae (strain KACC10331 / KXO85)</name>
    <dbReference type="NCBI Taxonomy" id="291331"/>
    <lineage>
        <taxon>Bacteria</taxon>
        <taxon>Pseudomonadati</taxon>
        <taxon>Pseudomonadota</taxon>
        <taxon>Gammaproteobacteria</taxon>
        <taxon>Lysobacterales</taxon>
        <taxon>Lysobacteraceae</taxon>
        <taxon>Xanthomonas</taxon>
    </lineage>
</organism>
<dbReference type="InterPro" id="IPR046864">
    <property type="entry name" value="VasX_N"/>
</dbReference>
<name>Q5GYA5_XANOR</name>
<feature type="region of interest" description="Disordered" evidence="1">
    <location>
        <begin position="1"/>
        <end position="52"/>
    </location>
</feature>
<dbReference type="AlphaFoldDB" id="Q5GYA5"/>
<dbReference type="HOGENOM" id="CLU_013684_0_0_6"/>